<feature type="transmembrane region" description="Helical" evidence="7">
    <location>
        <begin position="217"/>
        <end position="238"/>
    </location>
</feature>
<dbReference type="InterPro" id="IPR035906">
    <property type="entry name" value="MetI-like_sf"/>
</dbReference>
<keyword evidence="4 7" id="KW-0812">Transmembrane</keyword>
<dbReference type="STRING" id="340099.Teth39_0614"/>
<gene>
    <name evidence="9" type="ordered locus">Teth39_0614</name>
</gene>
<evidence type="ECO:0000256" key="5">
    <source>
        <dbReference type="ARBA" id="ARBA00022989"/>
    </source>
</evidence>
<dbReference type="PROSITE" id="PS50928">
    <property type="entry name" value="ABC_TM1"/>
    <property type="match status" value="1"/>
</dbReference>
<evidence type="ECO:0000256" key="1">
    <source>
        <dbReference type="ARBA" id="ARBA00004651"/>
    </source>
</evidence>
<feature type="transmembrane region" description="Helical" evidence="7">
    <location>
        <begin position="21"/>
        <end position="44"/>
    </location>
</feature>
<feature type="transmembrane region" description="Helical" evidence="7">
    <location>
        <begin position="79"/>
        <end position="100"/>
    </location>
</feature>
<dbReference type="Proteomes" id="UP000002156">
    <property type="component" value="Chromosome"/>
</dbReference>
<dbReference type="CDD" id="cd06261">
    <property type="entry name" value="TM_PBP2"/>
    <property type="match status" value="1"/>
</dbReference>
<proteinExistence type="inferred from homology"/>
<dbReference type="RefSeq" id="WP_012269095.1">
    <property type="nucleotide sequence ID" value="NC_010321.1"/>
</dbReference>
<dbReference type="eggNOG" id="COG1175">
    <property type="taxonomic scope" value="Bacteria"/>
</dbReference>
<keyword evidence="5 7" id="KW-1133">Transmembrane helix</keyword>
<name>B0K7M9_THEP3</name>
<dbReference type="PANTHER" id="PTHR30193">
    <property type="entry name" value="ABC TRANSPORTER PERMEASE PROTEIN"/>
    <property type="match status" value="1"/>
</dbReference>
<keyword evidence="3" id="KW-1003">Cell membrane</keyword>
<evidence type="ECO:0000313" key="9">
    <source>
        <dbReference type="EMBL" id="ABY94278.1"/>
    </source>
</evidence>
<evidence type="ECO:0000313" key="10">
    <source>
        <dbReference type="Proteomes" id="UP000002156"/>
    </source>
</evidence>
<dbReference type="AlphaFoldDB" id="B0K7M9"/>
<feature type="transmembrane region" description="Helical" evidence="7">
    <location>
        <begin position="112"/>
        <end position="132"/>
    </location>
</feature>
<comment type="similarity">
    <text evidence="7">Belongs to the binding-protein-dependent transport system permease family.</text>
</comment>
<dbReference type="PANTHER" id="PTHR30193:SF1">
    <property type="entry name" value="ABC TRANSPORTER PERMEASE PROTEIN YESP-RELATED"/>
    <property type="match status" value="1"/>
</dbReference>
<comment type="subcellular location">
    <subcellularLocation>
        <location evidence="1 7">Cell membrane</location>
        <topology evidence="1 7">Multi-pass membrane protein</topology>
    </subcellularLocation>
</comment>
<feature type="transmembrane region" description="Helical" evidence="7">
    <location>
        <begin position="159"/>
        <end position="183"/>
    </location>
</feature>
<dbReference type="SUPFAM" id="SSF161098">
    <property type="entry name" value="MetI-like"/>
    <property type="match status" value="1"/>
</dbReference>
<dbReference type="GO" id="GO:0005886">
    <property type="term" value="C:plasma membrane"/>
    <property type="evidence" value="ECO:0007669"/>
    <property type="project" value="UniProtKB-SubCell"/>
</dbReference>
<organism evidence="9 10">
    <name type="scientific">Thermoanaerobacter pseudethanolicus (strain ATCC 33223 / 39E)</name>
    <name type="common">Clostridium thermohydrosulfuricum</name>
    <dbReference type="NCBI Taxonomy" id="340099"/>
    <lineage>
        <taxon>Bacteria</taxon>
        <taxon>Bacillati</taxon>
        <taxon>Bacillota</taxon>
        <taxon>Clostridia</taxon>
        <taxon>Thermoanaerobacterales</taxon>
        <taxon>Thermoanaerobacteraceae</taxon>
        <taxon>Thermoanaerobacter</taxon>
    </lineage>
</organism>
<evidence type="ECO:0000256" key="2">
    <source>
        <dbReference type="ARBA" id="ARBA00022448"/>
    </source>
</evidence>
<dbReference type="InterPro" id="IPR000515">
    <property type="entry name" value="MetI-like"/>
</dbReference>
<dbReference type="Pfam" id="PF00528">
    <property type="entry name" value="BPD_transp_1"/>
    <property type="match status" value="1"/>
</dbReference>
<evidence type="ECO:0000256" key="6">
    <source>
        <dbReference type="ARBA" id="ARBA00023136"/>
    </source>
</evidence>
<evidence type="ECO:0000259" key="8">
    <source>
        <dbReference type="PROSITE" id="PS50928"/>
    </source>
</evidence>
<reference evidence="10" key="1">
    <citation type="submission" date="2008-01" db="EMBL/GenBank/DDBJ databases">
        <title>Complete sequence of Thermoanaerobacter pseudethanolicus 39E.</title>
        <authorList>
            <person name="Copeland A."/>
            <person name="Lucas S."/>
            <person name="Lapidus A."/>
            <person name="Barry K."/>
            <person name="Glavina del Rio T."/>
            <person name="Dalin E."/>
            <person name="Tice H."/>
            <person name="Pitluck S."/>
            <person name="Bruce D."/>
            <person name="Goodwin L."/>
            <person name="Saunders E."/>
            <person name="Brettin T."/>
            <person name="Detter J.C."/>
            <person name="Han C."/>
            <person name="Schmutz J."/>
            <person name="Larimer F."/>
            <person name="Land M."/>
            <person name="Hauser L."/>
            <person name="Kyrpides N."/>
            <person name="Lykidis A."/>
            <person name="Hemme C."/>
            <person name="Fields M.W."/>
            <person name="He Z."/>
            <person name="Zhou J."/>
            <person name="Richardson P."/>
        </authorList>
    </citation>
    <scope>NUCLEOTIDE SEQUENCE [LARGE SCALE GENOMIC DNA]</scope>
    <source>
        <strain evidence="10">ATCC 33223 / DSM 2355 / 39E</strain>
    </source>
</reference>
<dbReference type="HOGENOM" id="CLU_016047_0_2_9"/>
<protein>
    <submittedName>
        <fullName evidence="9">Binding-protein-dependent transport systems inner membrane component</fullName>
    </submittedName>
</protein>
<evidence type="ECO:0000256" key="3">
    <source>
        <dbReference type="ARBA" id="ARBA00022475"/>
    </source>
</evidence>
<dbReference type="EMBL" id="CP000924">
    <property type="protein sequence ID" value="ABY94278.1"/>
    <property type="molecule type" value="Genomic_DNA"/>
</dbReference>
<feature type="domain" description="ABC transmembrane type-1" evidence="8">
    <location>
        <begin position="74"/>
        <end position="285"/>
    </location>
</feature>
<dbReference type="GO" id="GO:0055085">
    <property type="term" value="P:transmembrane transport"/>
    <property type="evidence" value="ECO:0007669"/>
    <property type="project" value="InterPro"/>
</dbReference>
<keyword evidence="10" id="KW-1185">Reference proteome</keyword>
<feature type="transmembrane region" description="Helical" evidence="7">
    <location>
        <begin position="258"/>
        <end position="286"/>
    </location>
</feature>
<dbReference type="InterPro" id="IPR051393">
    <property type="entry name" value="ABC_transporter_permease"/>
</dbReference>
<evidence type="ECO:0000256" key="7">
    <source>
        <dbReference type="RuleBase" id="RU363032"/>
    </source>
</evidence>
<evidence type="ECO:0000256" key="4">
    <source>
        <dbReference type="ARBA" id="ARBA00022692"/>
    </source>
</evidence>
<dbReference type="Gene3D" id="1.10.3720.10">
    <property type="entry name" value="MetI-like"/>
    <property type="match status" value="1"/>
</dbReference>
<keyword evidence="6 7" id="KW-0472">Membrane</keyword>
<sequence length="300" mass="34003">MFKTKKLSLEMRNNITGLLFTLPWIIGFLIFTFYPIVASFYYSFTEYNVATPPKWVGLENYINLFKDELFLEAFYNTGYYAAGLVPLGLIVGLILALLLVQPLKEKYLYRALIYLPSIVPVYALAVISLVFFNPYFGLVNGFLSIFRINGPMWLNDENWVKFTIVLLSQWGAGGTALIFMAAINDIPKDLYEAAMLDGATGWQTFWKITLPLMSPAILYYLITATIGAVQIFDLPQIMTGGGPANASLSYVMYLYRHAFRYLHMGIASAMAWILFIVTIILTILIFKTSARWTFYGGSEK</sequence>
<accession>B0K7M9</accession>
<dbReference type="KEGG" id="tpd:Teth39_0614"/>
<keyword evidence="2 7" id="KW-0813">Transport</keyword>